<dbReference type="EMBL" id="SMYO01000013">
    <property type="protein sequence ID" value="TDK58474.1"/>
    <property type="molecule type" value="Genomic_DNA"/>
</dbReference>
<evidence type="ECO:0000313" key="4">
    <source>
        <dbReference type="Proteomes" id="UP001178888"/>
    </source>
</evidence>
<evidence type="ECO:0000313" key="2">
    <source>
        <dbReference type="EMBL" id="TDK58474.1"/>
    </source>
</evidence>
<keyword evidence="4" id="KW-1185">Reference proteome</keyword>
<evidence type="ECO:0000313" key="1">
    <source>
        <dbReference type="EMBL" id="MDQ6596611.1"/>
    </source>
</evidence>
<proteinExistence type="predicted"/>
<dbReference type="AlphaFoldDB" id="A0A4R5VL48"/>
<dbReference type="RefSeq" id="WP_133338272.1">
    <property type="nucleotide sequence ID" value="NZ_JAVGVR010000001.1"/>
</dbReference>
<accession>A0A4R5VL48</accession>
<name>A0A4R5VL48_9BACI</name>
<sequence>MNLNTSLIAWNPTTGTLTYSVEGLMQTSIVVSMTKPHRAQLNRFLPNDQMLPIITRWNALIEMTEGPVTFGPTNPPDNIPNTFSGIIGDLATAGVYMQIHLKPQYNIVTSLCPIPIIPSNPYNS</sequence>
<dbReference type="Proteomes" id="UP000295132">
    <property type="component" value="Unassembled WGS sequence"/>
</dbReference>
<reference evidence="1" key="2">
    <citation type="submission" date="2023-08" db="EMBL/GenBank/DDBJ databases">
        <title>Nitrogen cycling bacteria in agricultural field soils.</title>
        <authorList>
            <person name="Jang J."/>
        </authorList>
    </citation>
    <scope>NUCLEOTIDE SEQUENCE</scope>
    <source>
        <strain evidence="1">PS3-36</strain>
    </source>
</reference>
<evidence type="ECO:0000313" key="3">
    <source>
        <dbReference type="Proteomes" id="UP000295132"/>
    </source>
</evidence>
<gene>
    <name evidence="2" type="ORF">E2K98_22785</name>
    <name evidence="1" type="ORF">RCG21_09520</name>
</gene>
<protein>
    <submittedName>
        <fullName evidence="2">Uncharacterized protein</fullName>
    </submittedName>
</protein>
<dbReference type="Proteomes" id="UP001178888">
    <property type="component" value="Unassembled WGS sequence"/>
</dbReference>
<comment type="caution">
    <text evidence="2">The sequence shown here is derived from an EMBL/GenBank/DDBJ whole genome shotgun (WGS) entry which is preliminary data.</text>
</comment>
<reference evidence="2 3" key="1">
    <citation type="submission" date="2019-03" db="EMBL/GenBank/DDBJ databases">
        <title>Bacillus niacini sp. nov. a Nicotinate-Metabolizing Mesophile Isolated from Soil.</title>
        <authorList>
            <person name="Zhang G."/>
        </authorList>
    </citation>
    <scope>NUCLEOTIDE SEQUENCE [LARGE SCALE GENOMIC DNA]</scope>
    <source>
        <strain evidence="2 3">WN066</strain>
    </source>
</reference>
<organism evidence="2 3">
    <name type="scientific">Bacillus salipaludis</name>
    <dbReference type="NCBI Taxonomy" id="2547811"/>
    <lineage>
        <taxon>Bacteria</taxon>
        <taxon>Bacillati</taxon>
        <taxon>Bacillota</taxon>
        <taxon>Bacilli</taxon>
        <taxon>Bacillales</taxon>
        <taxon>Bacillaceae</taxon>
        <taxon>Bacillus</taxon>
    </lineage>
</organism>
<dbReference type="EMBL" id="JAVGVR010000001">
    <property type="protein sequence ID" value="MDQ6596611.1"/>
    <property type="molecule type" value="Genomic_DNA"/>
</dbReference>